<sequence length="935" mass="96247">MLVLIGLGVLNLYAIGGRSLAAHQLAIAAAGLLALLLVWRLRASVLVYLGWACYGVAVLFLCAVLVIGTEANGAQRWLAVGAFTFQPSELVKLGLLIVLASVVGSSRPAWQRFTFAIVLAVVPIGLTVLEPDLSTATLLVAITVAMLILGRVPARFLVPLFGGAAVVAPLAIGLLRPYQLERLTTFVSANPQNAGPGWAVLQAHIALASGGWLGQLGNPQRQLLAQYLPDRETDLALSSLTEQWGLAAGALAVLAALVLVWRLALAARVPRSRAGGLVAAGFAMLLGVEAVVSLGGNLGLLPVAGVPFPMTSYGGTAVAVHLVALGVVLSVRRDGARRRLWSAPAWRYARPRLARFAALGLTGVLLLFTVYAWNLQEKQGDSLRLAGQVQMTRCLTLPAARGTITDRHGAPLGTGVDADTVLAVPALLRAHSDDVQRVSHLTGVAPDTLRAALDAVPATTLSVPVADVARAVGDQIASVNLPGVLVTPKPTRRYPEGASLAPLLGFAGIATPEDLKRWPGLRADEIVGRSGIEQAYDAVLRGVDGQQCFDVNPAGVPVAQRPARPAIPGANLALSLDLGLQRQLTGALGTALAAEPAGGIGGAVMMDPRTGAVLAMASLPSYDDNLYGPPVDSTALRTAEQLPGRPMLEHATQTAAPPGSTFKLVVASADMAHPVLGPATVVPTGASFTLGGHTFNNWSNLPPQNLVQAIAWSNDVYFYKLANSLGAEALTGTAAQFGVGAPTGIDLPGESGGYLGTPQTVQQVGQTWYAGSTVILGIGQGYLTVTPLQDARWTAAVATGKLVTPQLGLATGTGTYTALPVQAPVPLPFAGALDPVRAGMRAAVTSGTAARLNALPVPVGAKTGTAEDSSSANGGLDDWMTAAAPMTAPSIVATAMVQGPGEGATSAGPVVQQVLAYYFAHERDILATPPIQPGR</sequence>
<evidence type="ECO:0000259" key="9">
    <source>
        <dbReference type="Pfam" id="PF03717"/>
    </source>
</evidence>
<dbReference type="Gene3D" id="3.90.1310.10">
    <property type="entry name" value="Penicillin-binding protein 2a (Domain 2)"/>
    <property type="match status" value="1"/>
</dbReference>
<keyword evidence="3 7" id="KW-0812">Transmembrane</keyword>
<proteinExistence type="inferred from homology"/>
<dbReference type="PANTHER" id="PTHR30627">
    <property type="entry name" value="PEPTIDOGLYCAN D,D-TRANSPEPTIDASE"/>
    <property type="match status" value="1"/>
</dbReference>
<feature type="transmembrane region" description="Helical" evidence="7">
    <location>
        <begin position="133"/>
        <end position="149"/>
    </location>
</feature>
<dbReference type="Pfam" id="PF03717">
    <property type="entry name" value="PBP_dimer"/>
    <property type="match status" value="1"/>
</dbReference>
<keyword evidence="4" id="KW-0133">Cell shape</keyword>
<feature type="transmembrane region" description="Helical" evidence="7">
    <location>
        <begin position="46"/>
        <end position="67"/>
    </location>
</feature>
<dbReference type="Proteomes" id="UP000715441">
    <property type="component" value="Unassembled WGS sequence"/>
</dbReference>
<dbReference type="InterPro" id="IPR012338">
    <property type="entry name" value="Beta-lactam/transpept-like"/>
</dbReference>
<comment type="subcellular location">
    <subcellularLocation>
        <location evidence="1">Membrane</location>
        <topology evidence="1">Multi-pass membrane protein</topology>
    </subcellularLocation>
</comment>
<feature type="domain" description="Penicillin-binding protein transpeptidase" evidence="8">
    <location>
        <begin position="601"/>
        <end position="915"/>
    </location>
</feature>
<feature type="transmembrane region" description="Helical" evidence="7">
    <location>
        <begin position="244"/>
        <end position="265"/>
    </location>
</feature>
<dbReference type="InterPro" id="IPR036138">
    <property type="entry name" value="PBP_dimer_sf"/>
</dbReference>
<comment type="caution">
    <text evidence="10">The sequence shown here is derived from an EMBL/GenBank/DDBJ whole genome shotgun (WGS) entry which is preliminary data.</text>
</comment>
<dbReference type="EMBL" id="JAAXLS010000002">
    <property type="protein sequence ID" value="NKQ52315.1"/>
    <property type="molecule type" value="Genomic_DNA"/>
</dbReference>
<evidence type="ECO:0000256" key="7">
    <source>
        <dbReference type="SAM" id="Phobius"/>
    </source>
</evidence>
<keyword evidence="6 7" id="KW-0472">Membrane</keyword>
<evidence type="ECO:0000313" key="11">
    <source>
        <dbReference type="Proteomes" id="UP000715441"/>
    </source>
</evidence>
<dbReference type="SUPFAM" id="SSF56519">
    <property type="entry name" value="Penicillin binding protein dimerisation domain"/>
    <property type="match status" value="1"/>
</dbReference>
<evidence type="ECO:0000256" key="2">
    <source>
        <dbReference type="ARBA" id="ARBA00007171"/>
    </source>
</evidence>
<feature type="domain" description="Penicillin-binding protein dimerisation" evidence="9">
    <location>
        <begin position="397"/>
        <end position="559"/>
    </location>
</feature>
<evidence type="ECO:0000256" key="4">
    <source>
        <dbReference type="ARBA" id="ARBA00022960"/>
    </source>
</evidence>
<dbReference type="InterPro" id="IPR001460">
    <property type="entry name" value="PCN-bd_Tpept"/>
</dbReference>
<dbReference type="Pfam" id="PF00905">
    <property type="entry name" value="Transpeptidase"/>
    <property type="match status" value="1"/>
</dbReference>
<feature type="transmembrane region" description="Helical" evidence="7">
    <location>
        <begin position="156"/>
        <end position="175"/>
    </location>
</feature>
<keyword evidence="11" id="KW-1185">Reference proteome</keyword>
<dbReference type="Gene3D" id="3.40.710.10">
    <property type="entry name" value="DD-peptidase/beta-lactamase superfamily"/>
    <property type="match status" value="1"/>
</dbReference>
<dbReference type="Pfam" id="PF01098">
    <property type="entry name" value="FTSW_RODA_SPOVE"/>
    <property type="match status" value="1"/>
</dbReference>
<protein>
    <submittedName>
        <fullName evidence="10">FtsW/RodA/SpoVE family cell cycle protein</fullName>
    </submittedName>
</protein>
<dbReference type="InterPro" id="IPR005311">
    <property type="entry name" value="PBP_dimer"/>
</dbReference>
<keyword evidence="5 7" id="KW-1133">Transmembrane helix</keyword>
<feature type="transmembrane region" description="Helical" evidence="7">
    <location>
        <begin position="79"/>
        <end position="102"/>
    </location>
</feature>
<dbReference type="SUPFAM" id="SSF56601">
    <property type="entry name" value="beta-lactamase/transpeptidase-like"/>
    <property type="match status" value="1"/>
</dbReference>
<evidence type="ECO:0000259" key="8">
    <source>
        <dbReference type="Pfam" id="PF00905"/>
    </source>
</evidence>
<feature type="transmembrane region" description="Helical" evidence="7">
    <location>
        <begin position="109"/>
        <end position="127"/>
    </location>
</feature>
<evidence type="ECO:0000256" key="6">
    <source>
        <dbReference type="ARBA" id="ARBA00023136"/>
    </source>
</evidence>
<evidence type="ECO:0000256" key="3">
    <source>
        <dbReference type="ARBA" id="ARBA00022692"/>
    </source>
</evidence>
<evidence type="ECO:0000313" key="10">
    <source>
        <dbReference type="EMBL" id="NKQ52315.1"/>
    </source>
</evidence>
<dbReference type="InterPro" id="IPR050515">
    <property type="entry name" value="Beta-lactam/transpept"/>
</dbReference>
<feature type="transmembrane region" description="Helical" evidence="7">
    <location>
        <begin position="313"/>
        <end position="332"/>
    </location>
</feature>
<feature type="transmembrane region" description="Helical" evidence="7">
    <location>
        <begin position="277"/>
        <end position="301"/>
    </location>
</feature>
<reference evidence="10 11" key="1">
    <citation type="submission" date="2020-04" db="EMBL/GenBank/DDBJ databases">
        <title>Novel species.</title>
        <authorList>
            <person name="Teo W.F.A."/>
            <person name="Lipun K."/>
            <person name="Srisuk N."/>
            <person name="Duangmal K."/>
        </authorList>
    </citation>
    <scope>NUCLEOTIDE SEQUENCE [LARGE SCALE GENOMIC DNA]</scope>
    <source>
        <strain evidence="10 11">K13G38</strain>
    </source>
</reference>
<name>A0ABX1J1S8_9PSEU</name>
<organism evidence="10 11">
    <name type="scientific">Amycolatopsis acididurans</name>
    <dbReference type="NCBI Taxonomy" id="2724524"/>
    <lineage>
        <taxon>Bacteria</taxon>
        <taxon>Bacillati</taxon>
        <taxon>Actinomycetota</taxon>
        <taxon>Actinomycetes</taxon>
        <taxon>Pseudonocardiales</taxon>
        <taxon>Pseudonocardiaceae</taxon>
        <taxon>Amycolatopsis</taxon>
    </lineage>
</organism>
<gene>
    <name evidence="10" type="ORF">HFP15_05420</name>
</gene>
<comment type="similarity">
    <text evidence="2">Belongs to the transpeptidase family.</text>
</comment>
<evidence type="ECO:0000256" key="5">
    <source>
        <dbReference type="ARBA" id="ARBA00022989"/>
    </source>
</evidence>
<feature type="transmembrane region" description="Helical" evidence="7">
    <location>
        <begin position="20"/>
        <end position="39"/>
    </location>
</feature>
<dbReference type="InterPro" id="IPR001182">
    <property type="entry name" value="FtsW/RodA"/>
</dbReference>
<evidence type="ECO:0000256" key="1">
    <source>
        <dbReference type="ARBA" id="ARBA00004141"/>
    </source>
</evidence>
<feature type="transmembrane region" description="Helical" evidence="7">
    <location>
        <begin position="353"/>
        <end position="373"/>
    </location>
</feature>
<accession>A0ABX1J1S8</accession>